<dbReference type="PANTHER" id="PTHR47326">
    <property type="entry name" value="TRANSPOSABLE ELEMENT TC3 TRANSPOSASE-LIKE PROTEIN"/>
    <property type="match status" value="1"/>
</dbReference>
<accession>A0ABQ8T8B8</accession>
<evidence type="ECO:0000313" key="1">
    <source>
        <dbReference type="EMBL" id="KAJ4442082.1"/>
    </source>
</evidence>
<protein>
    <submittedName>
        <fullName evidence="1">Uncharacterized protein</fullName>
    </submittedName>
</protein>
<dbReference type="Proteomes" id="UP001148838">
    <property type="component" value="Unassembled WGS sequence"/>
</dbReference>
<dbReference type="EMBL" id="JAJSOF020000015">
    <property type="protein sequence ID" value="KAJ4442082.1"/>
    <property type="molecule type" value="Genomic_DNA"/>
</dbReference>
<sequence>MYSERCIRAGTLTVNYEKVDVDYRLKHNDLLANIVHRGNSSFRTIPGHVEKLFEPQLQQENNMGIVFQQDGAPPHWATDVRDYLDDNLTPPDFFLWGFVKNDVYAQRLRDIHDLRAKIFSAFEKVTPEMLGHTWEELATRYELCRVRNGGQVEV</sequence>
<reference evidence="1 2" key="1">
    <citation type="journal article" date="2022" name="Allergy">
        <title>Genome assembly and annotation of Periplaneta americana reveal a comprehensive cockroach allergen profile.</title>
        <authorList>
            <person name="Wang L."/>
            <person name="Xiong Q."/>
            <person name="Saelim N."/>
            <person name="Wang L."/>
            <person name="Nong W."/>
            <person name="Wan A.T."/>
            <person name="Shi M."/>
            <person name="Liu X."/>
            <person name="Cao Q."/>
            <person name="Hui J.H.L."/>
            <person name="Sookrung N."/>
            <person name="Leung T.F."/>
            <person name="Tungtrongchitr A."/>
            <person name="Tsui S.K.W."/>
        </authorList>
    </citation>
    <scope>NUCLEOTIDE SEQUENCE [LARGE SCALE GENOMIC DNA]</scope>
    <source>
        <strain evidence="1">PWHHKU_190912</strain>
    </source>
</reference>
<dbReference type="Gene3D" id="3.30.420.10">
    <property type="entry name" value="Ribonuclease H-like superfamily/Ribonuclease H"/>
    <property type="match status" value="1"/>
</dbReference>
<dbReference type="PANTHER" id="PTHR47326:SF1">
    <property type="entry name" value="HTH PSQ-TYPE DOMAIN-CONTAINING PROTEIN"/>
    <property type="match status" value="1"/>
</dbReference>
<keyword evidence="2" id="KW-1185">Reference proteome</keyword>
<dbReference type="InterPro" id="IPR036397">
    <property type="entry name" value="RNaseH_sf"/>
</dbReference>
<comment type="caution">
    <text evidence="1">The sequence shown here is derived from an EMBL/GenBank/DDBJ whole genome shotgun (WGS) entry which is preliminary data.</text>
</comment>
<name>A0ABQ8T8B8_PERAM</name>
<evidence type="ECO:0000313" key="2">
    <source>
        <dbReference type="Proteomes" id="UP001148838"/>
    </source>
</evidence>
<gene>
    <name evidence="1" type="ORF">ANN_11948</name>
</gene>
<proteinExistence type="predicted"/>
<organism evidence="1 2">
    <name type="scientific">Periplaneta americana</name>
    <name type="common">American cockroach</name>
    <name type="synonym">Blatta americana</name>
    <dbReference type="NCBI Taxonomy" id="6978"/>
    <lineage>
        <taxon>Eukaryota</taxon>
        <taxon>Metazoa</taxon>
        <taxon>Ecdysozoa</taxon>
        <taxon>Arthropoda</taxon>
        <taxon>Hexapoda</taxon>
        <taxon>Insecta</taxon>
        <taxon>Pterygota</taxon>
        <taxon>Neoptera</taxon>
        <taxon>Polyneoptera</taxon>
        <taxon>Dictyoptera</taxon>
        <taxon>Blattodea</taxon>
        <taxon>Blattoidea</taxon>
        <taxon>Blattidae</taxon>
        <taxon>Blattinae</taxon>
        <taxon>Periplaneta</taxon>
    </lineage>
</organism>